<protein>
    <submittedName>
        <fullName evidence="1">Uncharacterized protein</fullName>
    </submittedName>
</protein>
<sequence>MYCGGFAFFLFWNMHIMLVIQ</sequence>
<name>A0A0A8ZFU1_ARUDO</name>
<organism evidence="1">
    <name type="scientific">Arundo donax</name>
    <name type="common">Giant reed</name>
    <name type="synonym">Donax arundinaceus</name>
    <dbReference type="NCBI Taxonomy" id="35708"/>
    <lineage>
        <taxon>Eukaryota</taxon>
        <taxon>Viridiplantae</taxon>
        <taxon>Streptophyta</taxon>
        <taxon>Embryophyta</taxon>
        <taxon>Tracheophyta</taxon>
        <taxon>Spermatophyta</taxon>
        <taxon>Magnoliopsida</taxon>
        <taxon>Liliopsida</taxon>
        <taxon>Poales</taxon>
        <taxon>Poaceae</taxon>
        <taxon>PACMAD clade</taxon>
        <taxon>Arundinoideae</taxon>
        <taxon>Arundineae</taxon>
        <taxon>Arundo</taxon>
    </lineage>
</organism>
<accession>A0A0A8ZFU1</accession>
<dbReference type="AlphaFoldDB" id="A0A0A8ZFU1"/>
<dbReference type="EMBL" id="GBRH01261352">
    <property type="protein sequence ID" value="JAD36543.1"/>
    <property type="molecule type" value="Transcribed_RNA"/>
</dbReference>
<proteinExistence type="predicted"/>
<evidence type="ECO:0000313" key="1">
    <source>
        <dbReference type="EMBL" id="JAD36543.1"/>
    </source>
</evidence>
<reference evidence="1" key="2">
    <citation type="journal article" date="2015" name="Data Brief">
        <title>Shoot transcriptome of the giant reed, Arundo donax.</title>
        <authorList>
            <person name="Barrero R.A."/>
            <person name="Guerrero F.D."/>
            <person name="Moolhuijzen P."/>
            <person name="Goolsby J.A."/>
            <person name="Tidwell J."/>
            <person name="Bellgard S.E."/>
            <person name="Bellgard M.I."/>
        </authorList>
    </citation>
    <scope>NUCLEOTIDE SEQUENCE</scope>
    <source>
        <tissue evidence="1">Shoot tissue taken approximately 20 cm above the soil surface</tissue>
    </source>
</reference>
<reference evidence="1" key="1">
    <citation type="submission" date="2014-09" db="EMBL/GenBank/DDBJ databases">
        <authorList>
            <person name="Magalhaes I.L.F."/>
            <person name="Oliveira U."/>
            <person name="Santos F.R."/>
            <person name="Vidigal T.H.D.A."/>
            <person name="Brescovit A.D."/>
            <person name="Santos A.J."/>
        </authorList>
    </citation>
    <scope>NUCLEOTIDE SEQUENCE</scope>
    <source>
        <tissue evidence="1">Shoot tissue taken approximately 20 cm above the soil surface</tissue>
    </source>
</reference>